<gene>
    <name evidence="1" type="ORF">F2P45_07460</name>
</gene>
<dbReference type="Gene3D" id="2.160.20.80">
    <property type="entry name" value="E3 ubiquitin-protein ligase SopA"/>
    <property type="match status" value="1"/>
</dbReference>
<evidence type="ECO:0000313" key="2">
    <source>
        <dbReference type="Proteomes" id="UP000609726"/>
    </source>
</evidence>
<comment type="caution">
    <text evidence="1">The sequence shown here is derived from an EMBL/GenBank/DDBJ whole genome shotgun (WGS) entry which is preliminary data.</text>
</comment>
<dbReference type="EMBL" id="WHJH01000005">
    <property type="protein sequence ID" value="NHZ88861.1"/>
    <property type="molecule type" value="Genomic_DNA"/>
</dbReference>
<dbReference type="Proteomes" id="UP000609726">
    <property type="component" value="Unassembled WGS sequence"/>
</dbReference>
<proteinExistence type="predicted"/>
<dbReference type="PANTHER" id="PTHR14136">
    <property type="entry name" value="BTB_POZ DOMAIN-CONTAINING PROTEIN KCTD9"/>
    <property type="match status" value="1"/>
</dbReference>
<evidence type="ECO:0000313" key="1">
    <source>
        <dbReference type="EMBL" id="NHZ88861.1"/>
    </source>
</evidence>
<dbReference type="Pfam" id="PF00805">
    <property type="entry name" value="Pentapeptide"/>
    <property type="match status" value="2"/>
</dbReference>
<reference evidence="1 2" key="1">
    <citation type="submission" date="2019-10" db="EMBL/GenBank/DDBJ databases">
        <title>Taxonomy of Antarctic Massilia spp.: description of Massilia rubra sp. nov., Massilia aquatica sp. nov., Massilia mucilaginosa sp. nov., Massilia frigida sp. nov. isolated from streams, lakes and regoliths.</title>
        <authorList>
            <person name="Holochova P."/>
            <person name="Sedlacek I."/>
            <person name="Kralova S."/>
            <person name="Maslanova I."/>
            <person name="Busse H.-J."/>
            <person name="Stankova E."/>
            <person name="Vrbovska V."/>
            <person name="Kovarovic V."/>
            <person name="Bartak M."/>
            <person name="Svec P."/>
            <person name="Pantucek R."/>
        </authorList>
    </citation>
    <scope>NUCLEOTIDE SEQUENCE [LARGE SCALE GENOMIC DNA]</scope>
    <source>
        <strain evidence="1 2">CCM 8733</strain>
    </source>
</reference>
<accession>A0ABX0NPX0</accession>
<sequence length="234" mass="24184">MAEALAAARANDAALRGADLRETDLRGADLSGDPLRDPTMYYAELTSVDLRDANLSGVNLSGADLSGADLSGANLDGANLSDANLRGADLSDANLSNADLSRADLRSADVCGAILRGARLGGANLLPIRDDLWAVLSSAPREVPALIAALKAGRVDGSTYADRATGLLGTIAAARRVPIGELGTLKPDCMRPAECFFMGIVLGGTPENNQFSALALEWTSQWLGTMRAAFAPSA</sequence>
<dbReference type="SUPFAM" id="SSF141571">
    <property type="entry name" value="Pentapeptide repeat-like"/>
    <property type="match status" value="1"/>
</dbReference>
<protein>
    <recommendedName>
        <fullName evidence="3">Pentapeptide repeat-containing protein</fullName>
    </recommendedName>
</protein>
<organism evidence="1 2">
    <name type="scientific">Massilia mucilaginosa</name>
    <dbReference type="NCBI Taxonomy" id="2609282"/>
    <lineage>
        <taxon>Bacteria</taxon>
        <taxon>Pseudomonadati</taxon>
        <taxon>Pseudomonadota</taxon>
        <taxon>Betaproteobacteria</taxon>
        <taxon>Burkholderiales</taxon>
        <taxon>Oxalobacteraceae</taxon>
        <taxon>Telluria group</taxon>
        <taxon>Massilia</taxon>
    </lineage>
</organism>
<keyword evidence="2" id="KW-1185">Reference proteome</keyword>
<dbReference type="PANTHER" id="PTHR14136:SF17">
    <property type="entry name" value="BTB_POZ DOMAIN-CONTAINING PROTEIN KCTD9"/>
    <property type="match status" value="1"/>
</dbReference>
<name>A0ABX0NPX0_9BURK</name>
<dbReference type="InterPro" id="IPR051082">
    <property type="entry name" value="Pentapeptide-BTB/POZ_domain"/>
</dbReference>
<evidence type="ECO:0008006" key="3">
    <source>
        <dbReference type="Google" id="ProtNLM"/>
    </source>
</evidence>
<dbReference type="InterPro" id="IPR001646">
    <property type="entry name" value="5peptide_repeat"/>
</dbReference>